<feature type="transmembrane region" description="Helical" evidence="1">
    <location>
        <begin position="101"/>
        <end position="121"/>
    </location>
</feature>
<dbReference type="Pfam" id="PF01593">
    <property type="entry name" value="Amino_oxidase"/>
    <property type="match status" value="1"/>
</dbReference>
<comment type="caution">
    <text evidence="3">The sequence shown here is derived from an EMBL/GenBank/DDBJ whole genome shotgun (WGS) entry which is preliminary data.</text>
</comment>
<dbReference type="NCBIfam" id="NF005547">
    <property type="entry name" value="PRK07208.1-3"/>
    <property type="match status" value="1"/>
</dbReference>
<evidence type="ECO:0000313" key="4">
    <source>
        <dbReference type="Proteomes" id="UP001301728"/>
    </source>
</evidence>
<dbReference type="PRINTS" id="PR00419">
    <property type="entry name" value="ADXRDTASE"/>
</dbReference>
<dbReference type="SUPFAM" id="SSF51971">
    <property type="entry name" value="Nucleotide-binding domain"/>
    <property type="match status" value="1"/>
</dbReference>
<dbReference type="Proteomes" id="UP001301728">
    <property type="component" value="Unassembled WGS sequence"/>
</dbReference>
<dbReference type="NCBIfam" id="NF005546">
    <property type="entry name" value="PRK07208.1-2"/>
    <property type="match status" value="1"/>
</dbReference>
<organism evidence="3 4">
    <name type="scientific">Limnoraphis robusta CCNP1315</name>
    <dbReference type="NCBI Taxonomy" id="3110306"/>
    <lineage>
        <taxon>Bacteria</taxon>
        <taxon>Bacillati</taxon>
        <taxon>Cyanobacteriota</taxon>
        <taxon>Cyanophyceae</taxon>
        <taxon>Oscillatoriophycideae</taxon>
        <taxon>Oscillatoriales</taxon>
        <taxon>Sirenicapillariaceae</taxon>
        <taxon>Limnoraphis</taxon>
    </lineage>
</organism>
<dbReference type="Gene3D" id="3.50.50.60">
    <property type="entry name" value="FAD/NAD(P)-binding domain"/>
    <property type="match status" value="1"/>
</dbReference>
<dbReference type="EMBL" id="JAYGHT010000011">
    <property type="protein sequence ID" value="MEA5518552.1"/>
    <property type="molecule type" value="Genomic_DNA"/>
</dbReference>
<reference evidence="3 4" key="1">
    <citation type="submission" date="2023-12" db="EMBL/GenBank/DDBJ databases">
        <title>Baltic Sea Cyanobacteria.</title>
        <authorList>
            <person name="Delbaje E."/>
            <person name="Fewer D.P."/>
            <person name="Shishido T.K."/>
        </authorList>
    </citation>
    <scope>NUCLEOTIDE SEQUENCE [LARGE SCALE GENOMIC DNA]</scope>
    <source>
        <strain evidence="3 4">CCNP 1315</strain>
    </source>
</reference>
<keyword evidence="1" id="KW-1133">Transmembrane helix</keyword>
<dbReference type="PANTHER" id="PTHR21197:SF0">
    <property type="entry name" value="UDP-GALACTOPYRANOSE MUTASE"/>
    <property type="match status" value="1"/>
</dbReference>
<evidence type="ECO:0000256" key="1">
    <source>
        <dbReference type="SAM" id="Phobius"/>
    </source>
</evidence>
<gene>
    <name evidence="3" type="ORF">VB854_06275</name>
</gene>
<accession>A0ABU5TUH6</accession>
<keyword evidence="4" id="KW-1185">Reference proteome</keyword>
<dbReference type="InterPro" id="IPR002937">
    <property type="entry name" value="Amino_oxidase"/>
</dbReference>
<name>A0ABU5TUH6_9CYAN</name>
<proteinExistence type="predicted"/>
<sequence length="486" mass="56001">MLHHHPVVIIGAGPAGLTAAYELTKRGVHPHVLEAASQVGGISRTEVYKGYRFDIGGHRFFTKVDIVNQLWQEVLGKEFIQVPRLSRIYYQNKFYDYPLSIYNTLFNLGIIESLLILLSYFKARVKGKLQPDVEPETFEEWVTDSFGSRLYRTFFKTYTEKVWGIPCNKIEAEWAAQRIKGLSLKKAVLNALFGSNDTKTLIKKFDYPIYGPGMMWERFQQKVDENGGQVSLNTRVVSIKREGHHITEVIAYKEGQEISLKADKFISSMPVTALVNRLDPLPPDEVLQAAKSLSYRDFLIVALIIDEADLFPDNWIYIHSPEVKVGRIQNFKNWSPAMVPDQSKTCLGLEYFCTEGDEIWNLSDTELLDLATREIEELGLSKASKVEDGTILRQPKAYPVYDRDYRRHLQVIQDYLSQFDNLQTIGRNGMHRYNNQDHSMLTGVLAAQNVLGDHHDLWNVNTERSYHEEFTKEEWKGREKPQLVMK</sequence>
<evidence type="ECO:0000313" key="3">
    <source>
        <dbReference type="EMBL" id="MEA5518552.1"/>
    </source>
</evidence>
<keyword evidence="1" id="KW-0472">Membrane</keyword>
<dbReference type="NCBIfam" id="NF005545">
    <property type="entry name" value="PRK07208.1-1"/>
    <property type="match status" value="1"/>
</dbReference>
<keyword evidence="1" id="KW-0812">Transmembrane</keyword>
<dbReference type="InterPro" id="IPR036188">
    <property type="entry name" value="FAD/NAD-bd_sf"/>
</dbReference>
<protein>
    <submittedName>
        <fullName evidence="3">NAD(P)/FAD-dependent oxidoreductase</fullName>
    </submittedName>
</protein>
<dbReference type="RefSeq" id="WP_323221814.1">
    <property type="nucleotide sequence ID" value="NZ_JAYGHT010000011.1"/>
</dbReference>
<evidence type="ECO:0000259" key="2">
    <source>
        <dbReference type="Pfam" id="PF01593"/>
    </source>
</evidence>
<dbReference type="PANTHER" id="PTHR21197">
    <property type="entry name" value="UDP-GALACTOPYRANOSE MUTASE"/>
    <property type="match status" value="1"/>
</dbReference>
<dbReference type="NCBIfam" id="NF005548">
    <property type="entry name" value="PRK07208.1-4"/>
    <property type="match status" value="1"/>
</dbReference>
<feature type="domain" description="Amine oxidase" evidence="2">
    <location>
        <begin position="15"/>
        <end position="381"/>
    </location>
</feature>